<name>A0A372FU07_9ACTN</name>
<accession>A0A372FU07</accession>
<feature type="compositionally biased region" description="Low complexity" evidence="1">
    <location>
        <begin position="62"/>
        <end position="71"/>
    </location>
</feature>
<protein>
    <submittedName>
        <fullName evidence="2">Uncharacterized protein</fullName>
    </submittedName>
</protein>
<feature type="region of interest" description="Disordered" evidence="1">
    <location>
        <begin position="22"/>
        <end position="71"/>
    </location>
</feature>
<gene>
    <name evidence="2" type="ORF">D0Q02_23385</name>
</gene>
<organism evidence="2 3">
    <name type="scientific">Micromonospora craniellae</name>
    <dbReference type="NCBI Taxonomy" id="2294034"/>
    <lineage>
        <taxon>Bacteria</taxon>
        <taxon>Bacillati</taxon>
        <taxon>Actinomycetota</taxon>
        <taxon>Actinomycetes</taxon>
        <taxon>Micromonosporales</taxon>
        <taxon>Micromonosporaceae</taxon>
        <taxon>Micromonospora</taxon>
    </lineage>
</organism>
<feature type="compositionally biased region" description="Low complexity" evidence="1">
    <location>
        <begin position="22"/>
        <end position="32"/>
    </location>
</feature>
<evidence type="ECO:0000313" key="3">
    <source>
        <dbReference type="Proteomes" id="UP000262621"/>
    </source>
</evidence>
<keyword evidence="3" id="KW-1185">Reference proteome</keyword>
<dbReference type="Proteomes" id="UP000262621">
    <property type="component" value="Unassembled WGS sequence"/>
</dbReference>
<evidence type="ECO:0000256" key="1">
    <source>
        <dbReference type="SAM" id="MobiDB-lite"/>
    </source>
</evidence>
<proteinExistence type="predicted"/>
<evidence type="ECO:0000313" key="2">
    <source>
        <dbReference type="EMBL" id="RFS44225.1"/>
    </source>
</evidence>
<dbReference type="EMBL" id="QVFU01000034">
    <property type="protein sequence ID" value="RFS44225.1"/>
    <property type="molecule type" value="Genomic_DNA"/>
</dbReference>
<sequence>MAPCPTAFWPSTRMSPVRIPPAAGSGARFAGAPPRPVPVPAFSPGLLSLTPSDGSGDSPPVHAATSSSTTQSHAWAWNCLSGISTSIRWNRSGRICSGYSVTTSR</sequence>
<comment type="caution">
    <text evidence="2">The sequence shown here is derived from an EMBL/GenBank/DDBJ whole genome shotgun (WGS) entry which is preliminary data.</text>
</comment>
<reference evidence="2 3" key="1">
    <citation type="submission" date="2018-08" db="EMBL/GenBank/DDBJ databases">
        <title>Verrucosispora craniellae sp. nov., isolated from a marine sponge in the South China Sea.</title>
        <authorList>
            <person name="Li L."/>
            <person name="Lin H.W."/>
        </authorList>
    </citation>
    <scope>NUCLEOTIDE SEQUENCE [LARGE SCALE GENOMIC DNA]</scope>
    <source>
        <strain evidence="2 3">LHW63014</strain>
    </source>
</reference>
<dbReference type="AlphaFoldDB" id="A0A372FU07"/>